<keyword evidence="1" id="KW-0732">Signal</keyword>
<evidence type="ECO:0000313" key="2">
    <source>
        <dbReference type="EMBL" id="TKK68318.1"/>
    </source>
</evidence>
<dbReference type="Pfam" id="PF13715">
    <property type="entry name" value="CarbopepD_reg_2"/>
    <property type="match status" value="1"/>
</dbReference>
<feature type="signal peptide" evidence="1">
    <location>
        <begin position="1"/>
        <end position="19"/>
    </location>
</feature>
<sequence>MKQSALFIAFLLTCFLAQAQVKISGAVKDNRGKKVISASITLKDTYDGATSDSSGNYTFTTTEKGNHILVASAIGYKTVEQTITIANEPLTINFSIKEEINELKAVTVTAGSFAAGDSKRAVTVLNSIDVATVGGGNADITSAIKTLPGAQQVGEQEGLFVRGGAGYETKQFIDGTLVNNPYFSSVPDIASRGRFSPFLFKGTVFSAGGYSALYGQALSSAVILESIDLPEKTAANASISPLFAGAGYQYLNKQKTASYGIDYGYVNVAAYFSLVKQTPDYFKMPQFHNGDANFRFKTKNGGMVKYYTTFGTGNLGIRRPDVDSSVLKDAFSLKNYNWYNNLSWRENLGNGWKMNLGSSFSTNKDKLSQQLQNQNNQPQHFGDDKFWMQYKNFNLDRLEDLSQIKAVFDKKLGNLNAIRFGGEYWHSLNKTTIYDTMYKLIDNYEALFAEGDIYITNNLAAKLGARFEHSSILGKVNLAPRVSLAYKVGNSGSISAAYGIFYQKPENQQLMYTRNLGYTRADHYILNYQKMTEGRIFRVEAFYKKYLDLVKTVPVNYYYTTANNSGSGYAKGIELFWRDKKSFKNLDYWFSYSYLDTKRDYLNYPIQLQPNFAAKHTASLVVKRFITEWKTGIGLTYSFATGRPYYNLRYDGALKPYLIADQGKTKNYNNLGVSIYYVPQAGNTNAKTNVVLFGSVTNVLGYNAVYGYNYSYDGLHKEAITPPAKRFYFIGAFFSWGVNRSEDAINNNL</sequence>
<keyword evidence="2" id="KW-0675">Receptor</keyword>
<dbReference type="OrthoDB" id="1075473at2"/>
<name>A0A4U3L066_9BACT</name>
<dbReference type="SUPFAM" id="SSF56935">
    <property type="entry name" value="Porins"/>
    <property type="match status" value="1"/>
</dbReference>
<dbReference type="EMBL" id="SZQL01000008">
    <property type="protein sequence ID" value="TKK68318.1"/>
    <property type="molecule type" value="Genomic_DNA"/>
</dbReference>
<dbReference type="RefSeq" id="WP_137261998.1">
    <property type="nucleotide sequence ID" value="NZ_SZQL01000008.1"/>
</dbReference>
<protein>
    <submittedName>
        <fullName evidence="2">TonB-dependent receptor</fullName>
    </submittedName>
</protein>
<dbReference type="InterPro" id="IPR008969">
    <property type="entry name" value="CarboxyPept-like_regulatory"/>
</dbReference>
<keyword evidence="3" id="KW-1185">Reference proteome</keyword>
<proteinExistence type="predicted"/>
<evidence type="ECO:0000256" key="1">
    <source>
        <dbReference type="SAM" id="SignalP"/>
    </source>
</evidence>
<comment type="caution">
    <text evidence="2">The sequence shown here is derived from an EMBL/GenBank/DDBJ whole genome shotgun (WGS) entry which is preliminary data.</text>
</comment>
<dbReference type="Proteomes" id="UP000305848">
    <property type="component" value="Unassembled WGS sequence"/>
</dbReference>
<gene>
    <name evidence="2" type="ORF">FC093_11845</name>
</gene>
<reference evidence="2 3" key="1">
    <citation type="submission" date="2019-05" db="EMBL/GenBank/DDBJ databases">
        <title>Panacibacter sp. strain 17mud1-8 Genome sequencing and assembly.</title>
        <authorList>
            <person name="Chhetri G."/>
        </authorList>
    </citation>
    <scope>NUCLEOTIDE SEQUENCE [LARGE SCALE GENOMIC DNA]</scope>
    <source>
        <strain evidence="2 3">17mud1-8</strain>
    </source>
</reference>
<dbReference type="AlphaFoldDB" id="A0A4U3L066"/>
<dbReference type="Gene3D" id="2.60.40.1120">
    <property type="entry name" value="Carboxypeptidase-like, regulatory domain"/>
    <property type="match status" value="1"/>
</dbReference>
<organism evidence="2 3">
    <name type="scientific">Ilyomonas limi</name>
    <dbReference type="NCBI Taxonomy" id="2575867"/>
    <lineage>
        <taxon>Bacteria</taxon>
        <taxon>Pseudomonadati</taxon>
        <taxon>Bacteroidota</taxon>
        <taxon>Chitinophagia</taxon>
        <taxon>Chitinophagales</taxon>
        <taxon>Chitinophagaceae</taxon>
        <taxon>Ilyomonas</taxon>
    </lineage>
</organism>
<feature type="chain" id="PRO_5020353312" evidence="1">
    <location>
        <begin position="20"/>
        <end position="749"/>
    </location>
</feature>
<dbReference type="SUPFAM" id="SSF49464">
    <property type="entry name" value="Carboxypeptidase regulatory domain-like"/>
    <property type="match status" value="1"/>
</dbReference>
<accession>A0A4U3L066</accession>
<evidence type="ECO:0000313" key="3">
    <source>
        <dbReference type="Proteomes" id="UP000305848"/>
    </source>
</evidence>